<comment type="caution">
    <text evidence="1">The sequence shown here is derived from an EMBL/GenBank/DDBJ whole genome shotgun (WGS) entry which is preliminary data.</text>
</comment>
<dbReference type="RefSeq" id="WP_094829098.1">
    <property type="nucleotide sequence ID" value="NZ_NEVL01000007.1"/>
</dbReference>
<evidence type="ECO:0000313" key="1">
    <source>
        <dbReference type="EMBL" id="OZI28145.1"/>
    </source>
</evidence>
<dbReference type="EMBL" id="NEVL01000007">
    <property type="protein sequence ID" value="OZI28145.1"/>
    <property type="molecule type" value="Genomic_DNA"/>
</dbReference>
<sequence length="177" mass="19301">MIKRLLGRMLSIESHIRGQIRVSTFFWRKVPLLGKPISLILDRLLLWCYAIDLQAHSIRVAQLAISHPGGVLLGGNGVVSTGRVAIMAGVKLVARSPSDPEYLRRHATREVFRLGDNVVIGANAVVIGPIDICDNVVIGAMSLVNKSITEPGVYVGTPVRRIADVNSDEWVAHLPKI</sequence>
<proteinExistence type="predicted"/>
<name>A0A261RT83_9BORD</name>
<accession>A0A261RT83</accession>
<organism evidence="1 2">
    <name type="scientific">Bordetella genomosp. 1</name>
    <dbReference type="NCBI Taxonomy" id="1395607"/>
    <lineage>
        <taxon>Bacteria</taxon>
        <taxon>Pseudomonadati</taxon>
        <taxon>Pseudomonadota</taxon>
        <taxon>Betaproteobacteria</taxon>
        <taxon>Burkholderiales</taxon>
        <taxon>Alcaligenaceae</taxon>
        <taxon>Bordetella</taxon>
    </lineage>
</organism>
<dbReference type="Proteomes" id="UP000217005">
    <property type="component" value="Unassembled WGS sequence"/>
</dbReference>
<dbReference type="InterPro" id="IPR011004">
    <property type="entry name" value="Trimer_LpxA-like_sf"/>
</dbReference>
<dbReference type="Pfam" id="PF00132">
    <property type="entry name" value="Hexapep"/>
    <property type="match status" value="1"/>
</dbReference>
<dbReference type="PANTHER" id="PTHR42811">
    <property type="entry name" value="SERINE ACETYLTRANSFERASE"/>
    <property type="match status" value="1"/>
</dbReference>
<dbReference type="Gene3D" id="2.160.10.10">
    <property type="entry name" value="Hexapeptide repeat proteins"/>
    <property type="match status" value="1"/>
</dbReference>
<gene>
    <name evidence="1" type="ORF">CEG14_24850</name>
</gene>
<evidence type="ECO:0008006" key="3">
    <source>
        <dbReference type="Google" id="ProtNLM"/>
    </source>
</evidence>
<dbReference type="OrthoDB" id="272049at2"/>
<protein>
    <recommendedName>
        <fullName evidence="3">Serine acetyltransferase</fullName>
    </recommendedName>
</protein>
<dbReference type="InterPro" id="IPR001451">
    <property type="entry name" value="Hexapep"/>
</dbReference>
<dbReference type="SUPFAM" id="SSF51161">
    <property type="entry name" value="Trimeric LpxA-like enzymes"/>
    <property type="match status" value="1"/>
</dbReference>
<reference evidence="1 2" key="1">
    <citation type="submission" date="2017-05" db="EMBL/GenBank/DDBJ databases">
        <title>Complete and WGS of Bordetella genogroups.</title>
        <authorList>
            <person name="Spilker T."/>
            <person name="LiPuma J."/>
        </authorList>
    </citation>
    <scope>NUCLEOTIDE SEQUENCE [LARGE SCALE GENOMIC DNA]</scope>
    <source>
        <strain evidence="1 2">AU17610</strain>
    </source>
</reference>
<evidence type="ECO:0000313" key="2">
    <source>
        <dbReference type="Proteomes" id="UP000217005"/>
    </source>
</evidence>
<dbReference type="AlphaFoldDB" id="A0A261RT83"/>